<evidence type="ECO:0000259" key="4">
    <source>
        <dbReference type="PROSITE" id="PS51688"/>
    </source>
</evidence>
<dbReference type="PROSITE" id="PS51688">
    <property type="entry name" value="ICA"/>
    <property type="match status" value="1"/>
</dbReference>
<protein>
    <submittedName>
        <fullName evidence="5">Minor structural protein</fullName>
    </submittedName>
</protein>
<name>A0A8S5PBN2_9CAUD</name>
<dbReference type="Pfam" id="PF13884">
    <property type="entry name" value="Peptidase_S74"/>
    <property type="match status" value="1"/>
</dbReference>
<keyword evidence="2" id="KW-0946">Virion</keyword>
<feature type="domain" description="Peptidase S74" evidence="4">
    <location>
        <begin position="151"/>
        <end position="244"/>
    </location>
</feature>
<proteinExistence type="predicted"/>
<feature type="coiled-coil region" evidence="3">
    <location>
        <begin position="223"/>
        <end position="260"/>
    </location>
</feature>
<dbReference type="GO" id="GO:0098015">
    <property type="term" value="C:virus tail"/>
    <property type="evidence" value="ECO:0007669"/>
    <property type="project" value="UniProtKB-KW"/>
</dbReference>
<keyword evidence="3" id="KW-0175">Coiled coil</keyword>
<evidence type="ECO:0000256" key="3">
    <source>
        <dbReference type="SAM" id="Coils"/>
    </source>
</evidence>
<dbReference type="EMBL" id="BK015374">
    <property type="protein sequence ID" value="DAE03785.1"/>
    <property type="molecule type" value="Genomic_DNA"/>
</dbReference>
<reference evidence="5" key="1">
    <citation type="journal article" date="2021" name="Proc. Natl. Acad. Sci. U.S.A.">
        <title>A Catalog of Tens of Thousands of Viruses from Human Metagenomes Reveals Hidden Associations with Chronic Diseases.</title>
        <authorList>
            <person name="Tisza M.J."/>
            <person name="Buck C.B."/>
        </authorList>
    </citation>
    <scope>NUCLEOTIDE SEQUENCE</scope>
    <source>
        <strain evidence="5">Ct2Pw37</strain>
    </source>
</reference>
<sequence>MLVKIIISGMAWGIEKNGTFYPIFYTVGTYYEEQSEYGGEFAIVGTLTTPGINITNGTITTEELQINLTTKDGTFLGYFGQKGFALGDLIEGGLNVEGGYSIDFKNNSIINVDNMATSDNVSAFSAGSSGSDYLHVGKRDNTGFNLWASSSDINLKKNVKDTEVNAIETIKKIKHKQFDWKKDNKHQKVGYIAQEMQKIDENFVHYIKTGEKEDWQINVLSVLATATKAIQEQQEQIEQLKKENNLMQNLIKRIEKLENEQKR</sequence>
<keyword evidence="2" id="KW-1227">Viral tail protein</keyword>
<organism evidence="5">
    <name type="scientific">Myoviridae sp. ct2Pw37</name>
    <dbReference type="NCBI Taxonomy" id="2825021"/>
    <lineage>
        <taxon>Viruses</taxon>
        <taxon>Duplodnaviria</taxon>
        <taxon>Heunggongvirae</taxon>
        <taxon>Uroviricota</taxon>
        <taxon>Caudoviricetes</taxon>
    </lineage>
</organism>
<comment type="subcellular location">
    <subcellularLocation>
        <location evidence="1">Virion</location>
    </subcellularLocation>
</comment>
<accession>A0A8S5PBN2</accession>
<dbReference type="InterPro" id="IPR030392">
    <property type="entry name" value="S74_ICA"/>
</dbReference>
<evidence type="ECO:0000313" key="5">
    <source>
        <dbReference type="EMBL" id="DAE03785.1"/>
    </source>
</evidence>
<evidence type="ECO:0000256" key="1">
    <source>
        <dbReference type="ARBA" id="ARBA00004328"/>
    </source>
</evidence>
<evidence type="ECO:0000256" key="2">
    <source>
        <dbReference type="ARBA" id="ARBA00022732"/>
    </source>
</evidence>